<dbReference type="CDD" id="cd06171">
    <property type="entry name" value="Sigma70_r4"/>
    <property type="match status" value="1"/>
</dbReference>
<dbReference type="RefSeq" id="WP_258211428.1">
    <property type="nucleotide sequence ID" value="NZ_JANQBD010000001.1"/>
</dbReference>
<dbReference type="PANTHER" id="PTHR43133">
    <property type="entry name" value="RNA POLYMERASE ECF-TYPE SIGMA FACTO"/>
    <property type="match status" value="1"/>
</dbReference>
<dbReference type="Proteomes" id="UP001300012">
    <property type="component" value="Unassembled WGS sequence"/>
</dbReference>
<name>A0ABT1Y9G4_9BACL</name>
<keyword evidence="4" id="KW-0804">Transcription</keyword>
<dbReference type="EMBL" id="JANQBD010000001">
    <property type="protein sequence ID" value="MCR8629812.1"/>
    <property type="molecule type" value="Genomic_DNA"/>
</dbReference>
<accession>A0ABT1Y9G4</accession>
<evidence type="ECO:0000259" key="6">
    <source>
        <dbReference type="Pfam" id="PF08281"/>
    </source>
</evidence>
<dbReference type="PANTHER" id="PTHR43133:SF60">
    <property type="entry name" value="RNA POLYMERASE SIGMA FACTOR SIGV"/>
    <property type="match status" value="1"/>
</dbReference>
<dbReference type="InterPro" id="IPR013324">
    <property type="entry name" value="RNA_pol_sigma_r3/r4-like"/>
</dbReference>
<protein>
    <submittedName>
        <fullName evidence="7">Sigma-70 family RNA polymerase sigma factor</fullName>
    </submittedName>
</protein>
<comment type="similarity">
    <text evidence="1">Belongs to the sigma-70 factor family. ECF subfamily.</text>
</comment>
<dbReference type="Gene3D" id="1.10.1740.10">
    <property type="match status" value="1"/>
</dbReference>
<dbReference type="NCBIfam" id="TIGR02937">
    <property type="entry name" value="sigma70-ECF"/>
    <property type="match status" value="1"/>
</dbReference>
<evidence type="ECO:0000256" key="2">
    <source>
        <dbReference type="ARBA" id="ARBA00023015"/>
    </source>
</evidence>
<evidence type="ECO:0000256" key="4">
    <source>
        <dbReference type="ARBA" id="ARBA00023163"/>
    </source>
</evidence>
<evidence type="ECO:0000256" key="1">
    <source>
        <dbReference type="ARBA" id="ARBA00010641"/>
    </source>
</evidence>
<dbReference type="SUPFAM" id="SSF88659">
    <property type="entry name" value="Sigma3 and sigma4 domains of RNA polymerase sigma factors"/>
    <property type="match status" value="1"/>
</dbReference>
<gene>
    <name evidence="7" type="ORF">NV381_01225</name>
</gene>
<dbReference type="InterPro" id="IPR007627">
    <property type="entry name" value="RNA_pol_sigma70_r2"/>
</dbReference>
<keyword evidence="8" id="KW-1185">Reference proteome</keyword>
<dbReference type="SUPFAM" id="SSF88946">
    <property type="entry name" value="Sigma2 domain of RNA polymerase sigma factors"/>
    <property type="match status" value="1"/>
</dbReference>
<evidence type="ECO:0000313" key="8">
    <source>
        <dbReference type="Proteomes" id="UP001300012"/>
    </source>
</evidence>
<feature type="domain" description="RNA polymerase sigma-70 region 2" evidence="5">
    <location>
        <begin position="31"/>
        <end position="96"/>
    </location>
</feature>
<keyword evidence="3" id="KW-0731">Sigma factor</keyword>
<feature type="domain" description="RNA polymerase sigma factor 70 region 4 type 2" evidence="6">
    <location>
        <begin position="130"/>
        <end position="178"/>
    </location>
</feature>
<comment type="caution">
    <text evidence="7">The sequence shown here is derived from an EMBL/GenBank/DDBJ whole genome shotgun (WGS) entry which is preliminary data.</text>
</comment>
<dbReference type="Pfam" id="PF08281">
    <property type="entry name" value="Sigma70_r4_2"/>
    <property type="match status" value="1"/>
</dbReference>
<dbReference type="Pfam" id="PF04542">
    <property type="entry name" value="Sigma70_r2"/>
    <property type="match status" value="1"/>
</dbReference>
<evidence type="ECO:0000313" key="7">
    <source>
        <dbReference type="EMBL" id="MCR8629812.1"/>
    </source>
</evidence>
<organism evidence="7 8">
    <name type="scientific">Paenibacillus radicis</name>
    <name type="common">ex Xue et al. 2023</name>
    <dbReference type="NCBI Taxonomy" id="2972489"/>
    <lineage>
        <taxon>Bacteria</taxon>
        <taxon>Bacillati</taxon>
        <taxon>Bacillota</taxon>
        <taxon>Bacilli</taxon>
        <taxon>Bacillales</taxon>
        <taxon>Paenibacillaceae</taxon>
        <taxon>Paenibacillus</taxon>
    </lineage>
</organism>
<reference evidence="7 8" key="1">
    <citation type="submission" date="2022-08" db="EMBL/GenBank/DDBJ databases">
        <title>Paenibacillus endoradicis sp. nov., Paenibacillus radicibacter sp. nov and Paenibacillus pararadicis sp. nov., three cold-adapted plant growth-promoting bacteria isolated from root of Larix gmelinii in Great Khingan.</title>
        <authorList>
            <person name="Xue H."/>
        </authorList>
    </citation>
    <scope>NUCLEOTIDE SEQUENCE [LARGE SCALE GENOMIC DNA]</scope>
    <source>
        <strain evidence="7 8">N5-1-1-5</strain>
    </source>
</reference>
<dbReference type="InterPro" id="IPR013249">
    <property type="entry name" value="RNA_pol_sigma70_r4_t2"/>
</dbReference>
<proteinExistence type="inferred from homology"/>
<evidence type="ECO:0000259" key="5">
    <source>
        <dbReference type="Pfam" id="PF04542"/>
    </source>
</evidence>
<keyword evidence="2" id="KW-0805">Transcription regulation</keyword>
<dbReference type="Gene3D" id="1.10.10.10">
    <property type="entry name" value="Winged helix-like DNA-binding domain superfamily/Winged helix DNA-binding domain"/>
    <property type="match status" value="1"/>
</dbReference>
<dbReference type="InterPro" id="IPR013325">
    <property type="entry name" value="RNA_pol_sigma_r2"/>
</dbReference>
<dbReference type="InterPro" id="IPR039425">
    <property type="entry name" value="RNA_pol_sigma-70-like"/>
</dbReference>
<evidence type="ECO:0000256" key="3">
    <source>
        <dbReference type="ARBA" id="ARBA00023082"/>
    </source>
</evidence>
<dbReference type="InterPro" id="IPR014284">
    <property type="entry name" value="RNA_pol_sigma-70_dom"/>
</dbReference>
<dbReference type="InterPro" id="IPR036388">
    <property type="entry name" value="WH-like_DNA-bd_sf"/>
</dbReference>
<sequence length="189" mass="21802">MFNYKWIGSSKGTAIASSLQEAAASSYIEGLITDYQSELLHLAMSYLNDYQLAQDCIQEVFITAYHKVDANKERASVRKWLKVCTINRCKSMLRSTFWRRLVFLEQDLLNAVSPARRDNYSSLDETGVLEEVMKLSIKYREVIILHYYQDMSLQEISSVLKIGAEATRTRLRRAKKQLKGMLKGDDINE</sequence>